<keyword evidence="1" id="KW-0472">Membrane</keyword>
<accession>A0AAE0MDI1</accession>
<sequence length="180" mass="20317">MSGHRAFFLDFFSWKSKILGWGIRAQPKGTVAALHRNCFCLIASLPLFTFLRLLLRPNTFNFRPQRHLLSGALTPPSDHHTLTHLLAHYSLTYLVFICTFLYKAIGIARETLSIHGLIGLGGKQKVCGTLQFLASDRIYPPTPCRHDRELCMHACGSNSSSYCYCTAAARRSLLFWRGID</sequence>
<dbReference type="EMBL" id="JAUEPO010000003">
    <property type="protein sequence ID" value="KAK3327079.1"/>
    <property type="molecule type" value="Genomic_DNA"/>
</dbReference>
<comment type="caution">
    <text evidence="2">The sequence shown here is derived from an EMBL/GenBank/DDBJ whole genome shotgun (WGS) entry which is preliminary data.</text>
</comment>
<name>A0AAE0MDI1_9PEZI</name>
<protein>
    <submittedName>
        <fullName evidence="2">Uncharacterized protein</fullName>
    </submittedName>
</protein>
<keyword evidence="1" id="KW-0812">Transmembrane</keyword>
<feature type="transmembrane region" description="Helical" evidence="1">
    <location>
        <begin position="86"/>
        <end position="105"/>
    </location>
</feature>
<evidence type="ECO:0000313" key="3">
    <source>
        <dbReference type="Proteomes" id="UP001286456"/>
    </source>
</evidence>
<evidence type="ECO:0000313" key="2">
    <source>
        <dbReference type="EMBL" id="KAK3327079.1"/>
    </source>
</evidence>
<reference evidence="2" key="1">
    <citation type="journal article" date="2023" name="Mol. Phylogenet. Evol.">
        <title>Genome-scale phylogeny and comparative genomics of the fungal order Sordariales.</title>
        <authorList>
            <person name="Hensen N."/>
            <person name="Bonometti L."/>
            <person name="Westerberg I."/>
            <person name="Brannstrom I.O."/>
            <person name="Guillou S."/>
            <person name="Cros-Aarteil S."/>
            <person name="Calhoun S."/>
            <person name="Haridas S."/>
            <person name="Kuo A."/>
            <person name="Mondo S."/>
            <person name="Pangilinan J."/>
            <person name="Riley R."/>
            <person name="LaButti K."/>
            <person name="Andreopoulos B."/>
            <person name="Lipzen A."/>
            <person name="Chen C."/>
            <person name="Yan M."/>
            <person name="Daum C."/>
            <person name="Ng V."/>
            <person name="Clum A."/>
            <person name="Steindorff A."/>
            <person name="Ohm R.A."/>
            <person name="Martin F."/>
            <person name="Silar P."/>
            <person name="Natvig D.O."/>
            <person name="Lalanne C."/>
            <person name="Gautier V."/>
            <person name="Ament-Velasquez S.L."/>
            <person name="Kruys A."/>
            <person name="Hutchinson M.I."/>
            <person name="Powell A.J."/>
            <person name="Barry K."/>
            <person name="Miller A.N."/>
            <person name="Grigoriev I.V."/>
            <person name="Debuchy R."/>
            <person name="Gladieux P."/>
            <person name="Hiltunen Thoren M."/>
            <person name="Johannesson H."/>
        </authorList>
    </citation>
    <scope>NUCLEOTIDE SEQUENCE</scope>
    <source>
        <strain evidence="2">SMH4131-1</strain>
    </source>
</reference>
<evidence type="ECO:0000256" key="1">
    <source>
        <dbReference type="SAM" id="Phobius"/>
    </source>
</evidence>
<dbReference type="Proteomes" id="UP001286456">
    <property type="component" value="Unassembled WGS sequence"/>
</dbReference>
<reference evidence="2" key="2">
    <citation type="submission" date="2023-06" db="EMBL/GenBank/DDBJ databases">
        <authorList>
            <consortium name="Lawrence Berkeley National Laboratory"/>
            <person name="Haridas S."/>
            <person name="Hensen N."/>
            <person name="Bonometti L."/>
            <person name="Westerberg I."/>
            <person name="Brannstrom I.O."/>
            <person name="Guillou S."/>
            <person name="Cros-Aarteil S."/>
            <person name="Calhoun S."/>
            <person name="Kuo A."/>
            <person name="Mondo S."/>
            <person name="Pangilinan J."/>
            <person name="Riley R."/>
            <person name="Labutti K."/>
            <person name="Andreopoulos B."/>
            <person name="Lipzen A."/>
            <person name="Chen C."/>
            <person name="Yanf M."/>
            <person name="Daum C."/>
            <person name="Ng V."/>
            <person name="Clum A."/>
            <person name="Steindorff A."/>
            <person name="Ohm R."/>
            <person name="Martin F."/>
            <person name="Silar P."/>
            <person name="Natvig D."/>
            <person name="Lalanne C."/>
            <person name="Gautier V."/>
            <person name="Ament-Velasquez S.L."/>
            <person name="Kruys A."/>
            <person name="Hutchinson M.I."/>
            <person name="Powell A.J."/>
            <person name="Barry K."/>
            <person name="Miller A.N."/>
            <person name="Grigoriev I.V."/>
            <person name="Debuchy R."/>
            <person name="Gladieux P."/>
            <person name="Thoren M.H."/>
            <person name="Johannesson H."/>
        </authorList>
    </citation>
    <scope>NUCLEOTIDE SEQUENCE</scope>
    <source>
        <strain evidence="2">SMH4131-1</strain>
    </source>
</reference>
<feature type="transmembrane region" description="Helical" evidence="1">
    <location>
        <begin position="38"/>
        <end position="55"/>
    </location>
</feature>
<gene>
    <name evidence="2" type="ORF">B0T19DRAFT_151951</name>
</gene>
<keyword evidence="1" id="KW-1133">Transmembrane helix</keyword>
<dbReference type="AlphaFoldDB" id="A0AAE0MDI1"/>
<keyword evidence="3" id="KW-1185">Reference proteome</keyword>
<organism evidence="2 3">
    <name type="scientific">Cercophora scortea</name>
    <dbReference type="NCBI Taxonomy" id="314031"/>
    <lineage>
        <taxon>Eukaryota</taxon>
        <taxon>Fungi</taxon>
        <taxon>Dikarya</taxon>
        <taxon>Ascomycota</taxon>
        <taxon>Pezizomycotina</taxon>
        <taxon>Sordariomycetes</taxon>
        <taxon>Sordariomycetidae</taxon>
        <taxon>Sordariales</taxon>
        <taxon>Lasiosphaeriaceae</taxon>
        <taxon>Cercophora</taxon>
    </lineage>
</organism>
<proteinExistence type="predicted"/>